<proteinExistence type="predicted"/>
<keyword evidence="1" id="KW-0472">Membrane</keyword>
<feature type="transmembrane region" description="Helical" evidence="1">
    <location>
        <begin position="118"/>
        <end position="139"/>
    </location>
</feature>
<dbReference type="RefSeq" id="WP_103265751.1">
    <property type="nucleotide sequence ID" value="NZ_CABMLE010000017.1"/>
</dbReference>
<evidence type="ECO:0000313" key="3">
    <source>
        <dbReference type="Proteomes" id="UP000236197"/>
    </source>
</evidence>
<sequence length="286" mass="28487">MEAAFAELPLALFTTLAPIGAGAFVALAIALLTTPFSDEQLKRIDRMTLIPLVVVIMGFAASFFHLASPLHAPGVFAGVGGSPLSNEILVGAIFTVLAVVYVVCALTGRLSGGARKVLVVVVAASALVFACFTGLAYVMETIASWNSPLSPVQIVGFALAGGIALGTLVLALSGALPTALQGAYRQAALIVVVAGAVLALVGLCGQAALVGSLANPHVAGADLVAAAMPWLAGAVVCLVLGCAATVVALRGRSAVVAAVSASTLVVVGVFVARLVFYGLQLSVGLA</sequence>
<gene>
    <name evidence="2" type="ORF">C2L71_10715</name>
</gene>
<dbReference type="GO" id="GO:0009389">
    <property type="term" value="F:dimethyl sulfoxide reductase activity"/>
    <property type="evidence" value="ECO:0007669"/>
    <property type="project" value="TreeGrafter"/>
</dbReference>
<reference evidence="3" key="1">
    <citation type="submission" date="2018-01" db="EMBL/GenBank/DDBJ databases">
        <title>Rubneribacter badeniensis gen. nov., sp. nov., and Colonibacter rubneri, gen. nov., sp. nov., WGS of new members of the Eggerthellaceae.</title>
        <authorList>
            <person name="Danylec N."/>
            <person name="Stoll D.A."/>
            <person name="Doetsch A."/>
            <person name="Kulling S.E."/>
            <person name="Huch M."/>
        </authorList>
    </citation>
    <scope>NUCLEOTIDE SEQUENCE [LARGE SCALE GENOMIC DNA]</scope>
    <source>
        <strain evidence="3">ResAG-96</strain>
    </source>
</reference>
<evidence type="ECO:0008006" key="4">
    <source>
        <dbReference type="Google" id="ProtNLM"/>
    </source>
</evidence>
<organism evidence="2 3">
    <name type="scientific">Enteroscipio rubneri</name>
    <dbReference type="NCBI Taxonomy" id="2070686"/>
    <lineage>
        <taxon>Bacteria</taxon>
        <taxon>Bacillati</taxon>
        <taxon>Actinomycetota</taxon>
        <taxon>Coriobacteriia</taxon>
        <taxon>Eggerthellales</taxon>
        <taxon>Eggerthellaceae</taxon>
        <taxon>Enteroscipio</taxon>
    </lineage>
</organism>
<name>A0A2K2U9F7_9ACTN</name>
<dbReference type="Pfam" id="PF04976">
    <property type="entry name" value="DmsC"/>
    <property type="match status" value="1"/>
</dbReference>
<comment type="caution">
    <text evidence="2">The sequence shown here is derived from an EMBL/GenBank/DDBJ whole genome shotgun (WGS) entry which is preliminary data.</text>
</comment>
<protein>
    <recommendedName>
        <fullName evidence="4">DMSO reductase</fullName>
    </recommendedName>
</protein>
<dbReference type="PANTHER" id="PTHR38095:SF2">
    <property type="entry name" value="ANAEROBIC DIMETHYL SULFOXIDE REDUCTASE CHAIN C"/>
    <property type="match status" value="1"/>
</dbReference>
<keyword evidence="1" id="KW-1133">Transmembrane helix</keyword>
<accession>A0A2K2U9F7</accession>
<evidence type="ECO:0000256" key="1">
    <source>
        <dbReference type="SAM" id="Phobius"/>
    </source>
</evidence>
<dbReference type="EMBL" id="PPEK01000017">
    <property type="protein sequence ID" value="PNV66914.1"/>
    <property type="molecule type" value="Genomic_DNA"/>
</dbReference>
<dbReference type="OrthoDB" id="4394845at2"/>
<feature type="transmembrane region" description="Helical" evidence="1">
    <location>
        <begin position="256"/>
        <end position="279"/>
    </location>
</feature>
<dbReference type="InterPro" id="IPR007059">
    <property type="entry name" value="DmsC"/>
</dbReference>
<feature type="transmembrane region" description="Helical" evidence="1">
    <location>
        <begin position="48"/>
        <end position="68"/>
    </location>
</feature>
<dbReference type="GO" id="GO:0009390">
    <property type="term" value="C:dimethyl sulfoxide reductase complex"/>
    <property type="evidence" value="ECO:0007669"/>
    <property type="project" value="TreeGrafter"/>
</dbReference>
<keyword evidence="1" id="KW-0812">Transmembrane</keyword>
<dbReference type="GO" id="GO:0019645">
    <property type="term" value="P:anaerobic electron transport chain"/>
    <property type="evidence" value="ECO:0007669"/>
    <property type="project" value="InterPro"/>
</dbReference>
<feature type="transmembrane region" description="Helical" evidence="1">
    <location>
        <begin position="188"/>
        <end position="210"/>
    </location>
</feature>
<feature type="transmembrane region" description="Helical" evidence="1">
    <location>
        <begin position="151"/>
        <end position="176"/>
    </location>
</feature>
<feature type="transmembrane region" description="Helical" evidence="1">
    <location>
        <begin position="88"/>
        <end position="106"/>
    </location>
</feature>
<dbReference type="Proteomes" id="UP000236197">
    <property type="component" value="Unassembled WGS sequence"/>
</dbReference>
<keyword evidence="3" id="KW-1185">Reference proteome</keyword>
<dbReference type="AlphaFoldDB" id="A0A2K2U9F7"/>
<feature type="transmembrane region" description="Helical" evidence="1">
    <location>
        <begin position="12"/>
        <end position="36"/>
    </location>
</feature>
<evidence type="ECO:0000313" key="2">
    <source>
        <dbReference type="EMBL" id="PNV66914.1"/>
    </source>
</evidence>
<dbReference type="PANTHER" id="PTHR38095">
    <property type="entry name" value="ANAEROBIC DIMETHYL SULFOXIDE REDUCTASE CHAIN YNFH"/>
    <property type="match status" value="1"/>
</dbReference>
<dbReference type="GO" id="GO:0005886">
    <property type="term" value="C:plasma membrane"/>
    <property type="evidence" value="ECO:0007669"/>
    <property type="project" value="TreeGrafter"/>
</dbReference>
<feature type="transmembrane region" description="Helical" evidence="1">
    <location>
        <begin position="230"/>
        <end position="249"/>
    </location>
</feature>